<protein>
    <recommendedName>
        <fullName evidence="3">F-box domain-containing protein</fullName>
    </recommendedName>
</protein>
<proteinExistence type="predicted"/>
<dbReference type="OrthoDB" id="3798004at2759"/>
<dbReference type="InterPro" id="IPR038883">
    <property type="entry name" value="AN11006-like"/>
</dbReference>
<evidence type="ECO:0000313" key="2">
    <source>
        <dbReference type="Proteomes" id="UP000799424"/>
    </source>
</evidence>
<reference evidence="1" key="1">
    <citation type="journal article" date="2020" name="Stud. Mycol.">
        <title>101 Dothideomycetes genomes: a test case for predicting lifestyles and emergence of pathogens.</title>
        <authorList>
            <person name="Haridas S."/>
            <person name="Albert R."/>
            <person name="Binder M."/>
            <person name="Bloem J."/>
            <person name="Labutti K."/>
            <person name="Salamov A."/>
            <person name="Andreopoulos B."/>
            <person name="Baker S."/>
            <person name="Barry K."/>
            <person name="Bills G."/>
            <person name="Bluhm B."/>
            <person name="Cannon C."/>
            <person name="Castanera R."/>
            <person name="Culley D."/>
            <person name="Daum C."/>
            <person name="Ezra D."/>
            <person name="Gonzalez J."/>
            <person name="Henrissat B."/>
            <person name="Kuo A."/>
            <person name="Liang C."/>
            <person name="Lipzen A."/>
            <person name="Lutzoni F."/>
            <person name="Magnuson J."/>
            <person name="Mondo S."/>
            <person name="Nolan M."/>
            <person name="Ohm R."/>
            <person name="Pangilinan J."/>
            <person name="Park H.-J."/>
            <person name="Ramirez L."/>
            <person name="Alfaro M."/>
            <person name="Sun H."/>
            <person name="Tritt A."/>
            <person name="Yoshinaga Y."/>
            <person name="Zwiers L.-H."/>
            <person name="Turgeon B."/>
            <person name="Goodwin S."/>
            <person name="Spatafora J."/>
            <person name="Crous P."/>
            <person name="Grigoriev I."/>
        </authorList>
    </citation>
    <scope>NUCLEOTIDE SEQUENCE</scope>
    <source>
        <strain evidence="1">CBS 113818</strain>
    </source>
</reference>
<sequence>MFSLFAPEPPRPSKPVLAILPPRASCGPECNHQQQSPFYNKLPPELRNEVYKHIFTGETRELLSVEAHPLSMLLTCHKVNHEATNLAFNRHTFPISDNIGGAVFLSLRNATAHLTSQQADAITKLSYDQGRKYIQGDVKGTARILANAILVFPNFEQFEIRNLRSHNAARTHDFPPTNWHIYHGKRVSVTNKYAPHWFTTVLACSVDGRAYSWQSGERWSIKWPQVKENEYLHFQEETDGHGETVYTPYMSPSAVGTMRGVQMCPCLCGNVEWTSVDLVQEHGRKIAVNFVYHGPNDRPLPTFDEDIMLKIKLGPKAIVLREGVAPLDPVEDTHKNTSTSFGYDANEEYWDGLRSRNGGWIATSRIWWRSLTQGAEANRLPGSKFFGEGDWAQTRHMS</sequence>
<keyword evidence="2" id="KW-1185">Reference proteome</keyword>
<dbReference type="Proteomes" id="UP000799424">
    <property type="component" value="Unassembled WGS sequence"/>
</dbReference>
<evidence type="ECO:0000313" key="1">
    <source>
        <dbReference type="EMBL" id="KAF2822467.1"/>
    </source>
</evidence>
<name>A0A6A6ZQ85_9PLEO</name>
<gene>
    <name evidence="1" type="ORF">CC86DRAFT_372976</name>
</gene>
<dbReference type="EMBL" id="MU006234">
    <property type="protein sequence ID" value="KAF2822467.1"/>
    <property type="molecule type" value="Genomic_DNA"/>
</dbReference>
<dbReference type="AlphaFoldDB" id="A0A6A6ZQ85"/>
<evidence type="ECO:0008006" key="3">
    <source>
        <dbReference type="Google" id="ProtNLM"/>
    </source>
</evidence>
<accession>A0A6A6ZQ85</accession>
<dbReference type="PANTHER" id="PTHR42085:SF1">
    <property type="entry name" value="F-BOX DOMAIN-CONTAINING PROTEIN"/>
    <property type="match status" value="1"/>
</dbReference>
<organism evidence="1 2">
    <name type="scientific">Ophiobolus disseminans</name>
    <dbReference type="NCBI Taxonomy" id="1469910"/>
    <lineage>
        <taxon>Eukaryota</taxon>
        <taxon>Fungi</taxon>
        <taxon>Dikarya</taxon>
        <taxon>Ascomycota</taxon>
        <taxon>Pezizomycotina</taxon>
        <taxon>Dothideomycetes</taxon>
        <taxon>Pleosporomycetidae</taxon>
        <taxon>Pleosporales</taxon>
        <taxon>Pleosporineae</taxon>
        <taxon>Phaeosphaeriaceae</taxon>
        <taxon>Ophiobolus</taxon>
    </lineage>
</organism>
<dbReference type="PANTHER" id="PTHR42085">
    <property type="entry name" value="F-BOX DOMAIN-CONTAINING PROTEIN"/>
    <property type="match status" value="1"/>
</dbReference>